<organism evidence="13">
    <name type="scientific">Sperchon plumifer</name>
    <dbReference type="NCBI Taxonomy" id="2047715"/>
    <lineage>
        <taxon>Eukaryota</taxon>
        <taxon>Metazoa</taxon>
        <taxon>Ecdysozoa</taxon>
        <taxon>Arthropoda</taxon>
        <taxon>Chelicerata</taxon>
        <taxon>Arachnida</taxon>
        <taxon>Acari</taxon>
        <taxon>Acariformes</taxon>
        <taxon>Trombidiformes</taxon>
        <taxon>Prostigmata</taxon>
        <taxon>Anystina</taxon>
        <taxon>Parasitengona</taxon>
        <taxon>Hydracarina</taxon>
        <taxon>Sperchontoidea</taxon>
        <taxon>Sperchontidae</taxon>
        <taxon>Sperchon</taxon>
    </lineage>
</organism>
<keyword evidence="10" id="KW-0066">ATP synthesis</keyword>
<dbReference type="GO" id="GO:0046933">
    <property type="term" value="F:proton-transporting ATP synthase activity, rotational mechanism"/>
    <property type="evidence" value="ECO:0007669"/>
    <property type="project" value="TreeGrafter"/>
</dbReference>
<proteinExistence type="inferred from homology"/>
<keyword evidence="9 12" id="KW-0472">Membrane</keyword>
<dbReference type="InterPro" id="IPR045083">
    <property type="entry name" value="ATP_synth_F0_asu_bact/mt"/>
</dbReference>
<dbReference type="InterPro" id="IPR000568">
    <property type="entry name" value="ATP_synth_F0_asu"/>
</dbReference>
<dbReference type="PROSITE" id="PS00449">
    <property type="entry name" value="ATPASE_A"/>
    <property type="match status" value="1"/>
</dbReference>
<evidence type="ECO:0000256" key="10">
    <source>
        <dbReference type="ARBA" id="ARBA00023310"/>
    </source>
</evidence>
<dbReference type="GO" id="GO:0005743">
    <property type="term" value="C:mitochondrial inner membrane"/>
    <property type="evidence" value="ECO:0007669"/>
    <property type="project" value="UniProtKB-SubCell"/>
</dbReference>
<dbReference type="InterPro" id="IPR023011">
    <property type="entry name" value="ATP_synth_F0_asu_AS"/>
</dbReference>
<feature type="transmembrane region" description="Helical" evidence="12">
    <location>
        <begin position="67"/>
        <end position="86"/>
    </location>
</feature>
<accession>A0A3G1VW80</accession>
<evidence type="ECO:0000256" key="7">
    <source>
        <dbReference type="ARBA" id="ARBA00022989"/>
    </source>
</evidence>
<dbReference type="PANTHER" id="PTHR11410">
    <property type="entry name" value="ATP SYNTHASE SUBUNIT A"/>
    <property type="match status" value="1"/>
</dbReference>
<reference evidence="13" key="1">
    <citation type="submission" date="2017-12" db="EMBL/GenBank/DDBJ databases">
        <authorList>
            <person name="Zhang X."/>
        </authorList>
    </citation>
    <scope>NUCLEOTIDE SEQUENCE</scope>
</reference>
<dbReference type="Gene3D" id="1.20.120.220">
    <property type="entry name" value="ATP synthase, F0 complex, subunit A"/>
    <property type="match status" value="1"/>
</dbReference>
<dbReference type="RefSeq" id="YP_009535752.1">
    <property type="nucleotide sequence ID" value="NC_039813.1"/>
</dbReference>
<evidence type="ECO:0000256" key="12">
    <source>
        <dbReference type="SAM" id="Phobius"/>
    </source>
</evidence>
<dbReference type="GO" id="GO:0045259">
    <property type="term" value="C:proton-transporting ATP synthase complex"/>
    <property type="evidence" value="ECO:0007669"/>
    <property type="project" value="UniProtKB-KW"/>
</dbReference>
<dbReference type="InterPro" id="IPR035908">
    <property type="entry name" value="F0_ATP_A_sf"/>
</dbReference>
<dbReference type="PRINTS" id="PR00123">
    <property type="entry name" value="ATPASEA"/>
</dbReference>
<dbReference type="SUPFAM" id="SSF81336">
    <property type="entry name" value="F1F0 ATP synthase subunit A"/>
    <property type="match status" value="1"/>
</dbReference>
<feature type="transmembrane region" description="Helical" evidence="12">
    <location>
        <begin position="92"/>
        <end position="114"/>
    </location>
</feature>
<evidence type="ECO:0000256" key="1">
    <source>
        <dbReference type="ARBA" id="ARBA00004141"/>
    </source>
</evidence>
<evidence type="ECO:0000256" key="11">
    <source>
        <dbReference type="RuleBase" id="RU004450"/>
    </source>
</evidence>
<feature type="transmembrane region" description="Helical" evidence="12">
    <location>
        <begin position="126"/>
        <end position="146"/>
    </location>
</feature>
<dbReference type="AlphaFoldDB" id="A0A3G1VW80"/>
<keyword evidence="3" id="KW-0813">Transport</keyword>
<dbReference type="EMBL" id="MG701313">
    <property type="protein sequence ID" value="AYK28782.1"/>
    <property type="molecule type" value="Genomic_DNA"/>
</dbReference>
<gene>
    <name evidence="13" type="primary">ATP6</name>
</gene>
<feature type="transmembrane region" description="Helical" evidence="12">
    <location>
        <begin position="20"/>
        <end position="46"/>
    </location>
</feature>
<name>A0A3G1VW80_9ACAR</name>
<dbReference type="NCBIfam" id="TIGR01131">
    <property type="entry name" value="ATP_synt_6_or_A"/>
    <property type="match status" value="1"/>
</dbReference>
<evidence type="ECO:0000256" key="8">
    <source>
        <dbReference type="ARBA" id="ARBA00023065"/>
    </source>
</evidence>
<comment type="subcellular location">
    <subcellularLocation>
        <location evidence="1">Membrane</location>
        <topology evidence="1">Multi-pass membrane protein</topology>
    </subcellularLocation>
    <subcellularLocation>
        <location evidence="11">Mitochondrion inner membrane</location>
        <topology evidence="11">Multi-pass membrane protein</topology>
    </subcellularLocation>
</comment>
<sequence length="220" mass="24816">MMTNLFSMFDPSASIMNLNWTMMLAPIMLIPMTIKNSKTNLSIILIKNYMKKEVSSMLETSKKNSSISMLIIMFMMIFIINIMSLFPYNFTIASQISLTFPSAMLMWLSFMILGWMKNTKSMMAHLLPMGTPVILMPIMVMIELISQIIRPITLSVRLTANMVAGHLLMSLLGSFSLSSTTMSLMCSPLIMALTFLEMCVSAIQAFVFMTLITLYSTEIN</sequence>
<dbReference type="PANTHER" id="PTHR11410:SF0">
    <property type="entry name" value="ATP SYNTHASE SUBUNIT A"/>
    <property type="match status" value="1"/>
</dbReference>
<dbReference type="CDD" id="cd00310">
    <property type="entry name" value="ATP-synt_Fo_a_6"/>
    <property type="match status" value="1"/>
</dbReference>
<evidence type="ECO:0000256" key="9">
    <source>
        <dbReference type="ARBA" id="ARBA00023136"/>
    </source>
</evidence>
<feature type="transmembrane region" description="Helical" evidence="12">
    <location>
        <begin position="158"/>
        <end position="177"/>
    </location>
</feature>
<protein>
    <recommendedName>
        <fullName evidence="11">ATP synthase subunit a</fullName>
    </recommendedName>
</protein>
<dbReference type="CTD" id="4508"/>
<keyword evidence="6" id="KW-0375">Hydrogen ion transport</keyword>
<dbReference type="GeneID" id="38338107"/>
<keyword evidence="4" id="KW-0138">CF(0)</keyword>
<evidence type="ECO:0000256" key="2">
    <source>
        <dbReference type="ARBA" id="ARBA00006810"/>
    </source>
</evidence>
<comment type="similarity">
    <text evidence="2">Belongs to the ATPase A chain family.</text>
</comment>
<dbReference type="Pfam" id="PF00119">
    <property type="entry name" value="ATP-synt_A"/>
    <property type="match status" value="1"/>
</dbReference>
<evidence type="ECO:0000256" key="6">
    <source>
        <dbReference type="ARBA" id="ARBA00022781"/>
    </source>
</evidence>
<evidence type="ECO:0000256" key="5">
    <source>
        <dbReference type="ARBA" id="ARBA00022692"/>
    </source>
</evidence>
<keyword evidence="5 12" id="KW-0812">Transmembrane</keyword>
<feature type="transmembrane region" description="Helical" evidence="12">
    <location>
        <begin position="189"/>
        <end position="215"/>
    </location>
</feature>
<keyword evidence="13" id="KW-0496">Mitochondrion</keyword>
<keyword evidence="7 12" id="KW-1133">Transmembrane helix</keyword>
<keyword evidence="8" id="KW-0406">Ion transport</keyword>
<evidence type="ECO:0000256" key="3">
    <source>
        <dbReference type="ARBA" id="ARBA00022448"/>
    </source>
</evidence>
<evidence type="ECO:0000313" key="13">
    <source>
        <dbReference type="EMBL" id="AYK28782.1"/>
    </source>
</evidence>
<geneLocation type="mitochondrion" evidence="13"/>
<evidence type="ECO:0000256" key="4">
    <source>
        <dbReference type="ARBA" id="ARBA00022547"/>
    </source>
</evidence>